<proteinExistence type="inferred from homology"/>
<organism evidence="12">
    <name type="scientific">Lepeophtheirus salmonis</name>
    <name type="common">Salmon louse</name>
    <name type="synonym">Caligus salmonis</name>
    <dbReference type="NCBI Taxonomy" id="72036"/>
    <lineage>
        <taxon>Eukaryota</taxon>
        <taxon>Metazoa</taxon>
        <taxon>Ecdysozoa</taxon>
        <taxon>Arthropoda</taxon>
        <taxon>Crustacea</taxon>
        <taxon>Multicrustacea</taxon>
        <taxon>Hexanauplia</taxon>
        <taxon>Copepoda</taxon>
        <taxon>Siphonostomatoida</taxon>
        <taxon>Caligidae</taxon>
        <taxon>Lepeophtheirus</taxon>
    </lineage>
</organism>
<dbReference type="FunFam" id="3.30.200.20:FF:000156">
    <property type="entry name" value="MAP kinase-activated protein kinase 3"/>
    <property type="match status" value="1"/>
</dbReference>
<dbReference type="PROSITE" id="PS00107">
    <property type="entry name" value="PROTEIN_KINASE_ATP"/>
    <property type="match status" value="1"/>
</dbReference>
<dbReference type="SUPFAM" id="SSF56112">
    <property type="entry name" value="Protein kinase-like (PK-like)"/>
    <property type="match status" value="1"/>
</dbReference>
<evidence type="ECO:0000256" key="11">
    <source>
        <dbReference type="PROSITE-ProRule" id="PRU10141"/>
    </source>
</evidence>
<protein>
    <recommendedName>
        <fullName evidence="2">non-specific serine/threonine protein kinase</fullName>
        <ecNumber evidence="2">2.7.11.1</ecNumber>
    </recommendedName>
</protein>
<evidence type="ECO:0000256" key="10">
    <source>
        <dbReference type="ARBA" id="ARBA00048679"/>
    </source>
</evidence>
<dbReference type="InterPro" id="IPR017441">
    <property type="entry name" value="Protein_kinase_ATP_BS"/>
</dbReference>
<keyword evidence="4" id="KW-0597">Phosphoprotein</keyword>
<evidence type="ECO:0000256" key="3">
    <source>
        <dbReference type="ARBA" id="ARBA00022527"/>
    </source>
</evidence>
<keyword evidence="8 11" id="KW-0067">ATP-binding</keyword>
<dbReference type="Gene3D" id="3.30.200.20">
    <property type="entry name" value="Phosphorylase Kinase, domain 1"/>
    <property type="match status" value="1"/>
</dbReference>
<evidence type="ECO:0000256" key="8">
    <source>
        <dbReference type="ARBA" id="ARBA00022840"/>
    </source>
</evidence>
<dbReference type="GO" id="GO:0004674">
    <property type="term" value="F:protein serine/threonine kinase activity"/>
    <property type="evidence" value="ECO:0007669"/>
    <property type="project" value="UniProtKB-KW"/>
</dbReference>
<dbReference type="AlphaFoldDB" id="A0A0K2TGI5"/>
<reference evidence="12" key="1">
    <citation type="submission" date="2014-05" db="EMBL/GenBank/DDBJ databases">
        <authorList>
            <person name="Chronopoulou M."/>
        </authorList>
    </citation>
    <scope>NUCLEOTIDE SEQUENCE</scope>
    <source>
        <tissue evidence="12">Whole organism</tissue>
    </source>
</reference>
<dbReference type="EMBL" id="HACA01007220">
    <property type="protein sequence ID" value="CDW24581.1"/>
    <property type="molecule type" value="Transcribed_RNA"/>
</dbReference>
<dbReference type="OrthoDB" id="40902at2759"/>
<keyword evidence="6 11" id="KW-0547">Nucleotide-binding</keyword>
<evidence type="ECO:0000313" key="12">
    <source>
        <dbReference type="EMBL" id="CDW24581.1"/>
    </source>
</evidence>
<keyword evidence="5" id="KW-0808">Transferase</keyword>
<comment type="similarity">
    <text evidence="1">Belongs to the protein kinase superfamily. CAMK Ser/Thr protein kinase family.</text>
</comment>
<evidence type="ECO:0000256" key="7">
    <source>
        <dbReference type="ARBA" id="ARBA00022777"/>
    </source>
</evidence>
<evidence type="ECO:0000256" key="4">
    <source>
        <dbReference type="ARBA" id="ARBA00022553"/>
    </source>
</evidence>
<comment type="catalytic activity">
    <reaction evidence="9">
        <text>L-threonyl-[protein] + ATP = O-phospho-L-threonyl-[protein] + ADP + H(+)</text>
        <dbReference type="Rhea" id="RHEA:46608"/>
        <dbReference type="Rhea" id="RHEA-COMP:11060"/>
        <dbReference type="Rhea" id="RHEA-COMP:11605"/>
        <dbReference type="ChEBI" id="CHEBI:15378"/>
        <dbReference type="ChEBI" id="CHEBI:30013"/>
        <dbReference type="ChEBI" id="CHEBI:30616"/>
        <dbReference type="ChEBI" id="CHEBI:61977"/>
        <dbReference type="ChEBI" id="CHEBI:456216"/>
        <dbReference type="EC" id="2.7.11.1"/>
    </reaction>
</comment>
<comment type="catalytic activity">
    <reaction evidence="10">
        <text>L-seryl-[protein] + ATP = O-phospho-L-seryl-[protein] + ADP + H(+)</text>
        <dbReference type="Rhea" id="RHEA:17989"/>
        <dbReference type="Rhea" id="RHEA-COMP:9863"/>
        <dbReference type="Rhea" id="RHEA-COMP:11604"/>
        <dbReference type="ChEBI" id="CHEBI:15378"/>
        <dbReference type="ChEBI" id="CHEBI:29999"/>
        <dbReference type="ChEBI" id="CHEBI:30616"/>
        <dbReference type="ChEBI" id="CHEBI:83421"/>
        <dbReference type="ChEBI" id="CHEBI:456216"/>
        <dbReference type="EC" id="2.7.11.1"/>
    </reaction>
</comment>
<name>A0A0K2TGI5_LEPSM</name>
<keyword evidence="3" id="KW-0723">Serine/threonine-protein kinase</keyword>
<dbReference type="EC" id="2.7.11.1" evidence="2"/>
<accession>A0A0K2TGI5</accession>
<feature type="binding site" evidence="11">
    <location>
        <position position="52"/>
    </location>
    <ligand>
        <name>ATP</name>
        <dbReference type="ChEBI" id="CHEBI:30616"/>
    </ligand>
</feature>
<evidence type="ECO:0000256" key="6">
    <source>
        <dbReference type="ARBA" id="ARBA00022741"/>
    </source>
</evidence>
<keyword evidence="7" id="KW-0418">Kinase</keyword>
<dbReference type="InterPro" id="IPR011009">
    <property type="entry name" value="Kinase-like_dom_sf"/>
</dbReference>
<evidence type="ECO:0000256" key="9">
    <source>
        <dbReference type="ARBA" id="ARBA00047899"/>
    </source>
</evidence>
<sequence>MESGQPRSTLVMKTTPLSNDYSISNNVLGLGINGKVVECFDKNDGCKKYALKVLKDNIKSRREIDLHWKSSYCKHIVNIKDVYENKYDDTKCLLVVMEWLGKK</sequence>
<evidence type="ECO:0000256" key="1">
    <source>
        <dbReference type="ARBA" id="ARBA00006692"/>
    </source>
</evidence>
<evidence type="ECO:0000256" key="5">
    <source>
        <dbReference type="ARBA" id="ARBA00022679"/>
    </source>
</evidence>
<evidence type="ECO:0000256" key="2">
    <source>
        <dbReference type="ARBA" id="ARBA00012513"/>
    </source>
</evidence>
<dbReference type="GO" id="GO:0005524">
    <property type="term" value="F:ATP binding"/>
    <property type="evidence" value="ECO:0007669"/>
    <property type="project" value="UniProtKB-UniRule"/>
</dbReference>